<evidence type="ECO:0000313" key="2">
    <source>
        <dbReference type="Proteomes" id="UP000679779"/>
    </source>
</evidence>
<gene>
    <name evidence="1" type="ORF">J2TS6_43510</name>
</gene>
<dbReference type="Proteomes" id="UP000679779">
    <property type="component" value="Unassembled WGS sequence"/>
</dbReference>
<accession>A0A919XLX2</accession>
<dbReference type="RefSeq" id="WP_212958353.1">
    <property type="nucleotide sequence ID" value="NZ_BORQ01000005.1"/>
</dbReference>
<dbReference type="EMBL" id="BORQ01000005">
    <property type="protein sequence ID" value="GIO33210.1"/>
    <property type="molecule type" value="Genomic_DNA"/>
</dbReference>
<comment type="caution">
    <text evidence="1">The sequence shown here is derived from an EMBL/GenBank/DDBJ whole genome shotgun (WGS) entry which is preliminary data.</text>
</comment>
<reference evidence="1" key="1">
    <citation type="submission" date="2021-03" db="EMBL/GenBank/DDBJ databases">
        <title>Antimicrobial resistance genes in bacteria isolated from Japanese honey, and their potential for conferring macrolide and lincosamide resistance in the American foulbrood pathogen Paenibacillus larvae.</title>
        <authorList>
            <person name="Okamoto M."/>
            <person name="Kumagai M."/>
            <person name="Kanamori H."/>
            <person name="Takamatsu D."/>
        </authorList>
    </citation>
    <scope>NUCLEOTIDE SEQUENCE</scope>
    <source>
        <strain evidence="1">J2TS6</strain>
    </source>
</reference>
<evidence type="ECO:0000313" key="1">
    <source>
        <dbReference type="EMBL" id="GIO33210.1"/>
    </source>
</evidence>
<name>A0A919XLX2_9BACL</name>
<organism evidence="1 2">
    <name type="scientific">Paenibacillus albilobatus</name>
    <dbReference type="NCBI Taxonomy" id="2716884"/>
    <lineage>
        <taxon>Bacteria</taxon>
        <taxon>Bacillati</taxon>
        <taxon>Bacillota</taxon>
        <taxon>Bacilli</taxon>
        <taxon>Bacillales</taxon>
        <taxon>Paenibacillaceae</taxon>
        <taxon>Paenibacillus</taxon>
    </lineage>
</organism>
<protein>
    <submittedName>
        <fullName evidence="1">Uncharacterized protein</fullName>
    </submittedName>
</protein>
<sequence>MEQSLHEIKAVKETRDPEEVNKLLKEGWVIDFRQHEPSRSRYVLIKF</sequence>
<dbReference type="AlphaFoldDB" id="A0A919XLX2"/>
<keyword evidence="2" id="KW-1185">Reference proteome</keyword>
<proteinExistence type="predicted"/>